<dbReference type="GO" id="GO:0016829">
    <property type="term" value="F:lyase activity"/>
    <property type="evidence" value="ECO:0007669"/>
    <property type="project" value="UniProtKB-KW"/>
</dbReference>
<comment type="cofactor">
    <cofactor evidence="1 7">
        <name>pyridoxal 5'-phosphate</name>
        <dbReference type="ChEBI" id="CHEBI:597326"/>
    </cofactor>
</comment>
<comment type="function">
    <text evidence="8">Catalyzes the removal of elemental sulfur and selenium atoms from L-cysteine, L-cystine, L-selenocysteine, and L-selenocystine to produce L-alanine.</text>
</comment>
<evidence type="ECO:0000313" key="10">
    <source>
        <dbReference type="EMBL" id="SDA37283.1"/>
    </source>
</evidence>
<dbReference type="CDD" id="cd06453">
    <property type="entry name" value="SufS_like"/>
    <property type="match status" value="1"/>
</dbReference>
<comment type="catalytic activity">
    <reaction evidence="6 8">
        <text>(sulfur carrier)-H + L-cysteine = (sulfur carrier)-SH + L-alanine</text>
        <dbReference type="Rhea" id="RHEA:43892"/>
        <dbReference type="Rhea" id="RHEA-COMP:14737"/>
        <dbReference type="Rhea" id="RHEA-COMP:14739"/>
        <dbReference type="ChEBI" id="CHEBI:29917"/>
        <dbReference type="ChEBI" id="CHEBI:35235"/>
        <dbReference type="ChEBI" id="CHEBI:57972"/>
        <dbReference type="ChEBI" id="CHEBI:64428"/>
        <dbReference type="EC" id="2.8.1.7"/>
    </reaction>
</comment>
<dbReference type="PANTHER" id="PTHR43586">
    <property type="entry name" value="CYSTEINE DESULFURASE"/>
    <property type="match status" value="1"/>
</dbReference>
<keyword evidence="5 8" id="KW-0663">Pyridoxal phosphate</keyword>
<evidence type="ECO:0000256" key="6">
    <source>
        <dbReference type="ARBA" id="ARBA00050776"/>
    </source>
</evidence>
<evidence type="ECO:0000259" key="9">
    <source>
        <dbReference type="Pfam" id="PF00266"/>
    </source>
</evidence>
<evidence type="ECO:0000313" key="11">
    <source>
        <dbReference type="Proteomes" id="UP000199689"/>
    </source>
</evidence>
<dbReference type="Gene3D" id="3.90.1150.10">
    <property type="entry name" value="Aspartate Aminotransferase, domain 1"/>
    <property type="match status" value="1"/>
</dbReference>
<feature type="domain" description="Aminotransferase class V" evidence="9">
    <location>
        <begin position="23"/>
        <end position="395"/>
    </location>
</feature>
<evidence type="ECO:0000256" key="4">
    <source>
        <dbReference type="ARBA" id="ARBA00022679"/>
    </source>
</evidence>
<dbReference type="STRING" id="209880.SAMN02910343_00079"/>
<keyword evidence="11" id="KW-1185">Reference proteome</keyword>
<protein>
    <recommendedName>
        <fullName evidence="3 8">Cysteine desulfurase</fullName>
        <ecNumber evidence="3 8">2.8.1.7</ecNumber>
    </recommendedName>
</protein>
<keyword evidence="4 8" id="KW-0808">Transferase</keyword>
<dbReference type="GO" id="GO:0031071">
    <property type="term" value="F:cysteine desulfurase activity"/>
    <property type="evidence" value="ECO:0007669"/>
    <property type="project" value="UniProtKB-UniRule"/>
</dbReference>
<dbReference type="OrthoDB" id="9804366at2"/>
<sequence>MNTEIIRKDFPILKQEVNGHPIVYFDNAATTQRPEPVLRAVYNYDITGNGNPHRGAHVLAISASQAYDGSKETVRDFIHAASVEEIIYTRNATESLNLIERSYAETHLKKGDRILITIAEHHSNLVPWQRACEKTGAELDYIYVDKETGHFREEDLAKIDDPRVKIFSFAQVSNVLGIDFDPVPLIERAHRHGAIVIMDGAQGAPHKHTDVQALDCDFYTFSGHKMCALTGIGVLYGKKALLEEMEPFLRGGDMIEQVKEQETTFAPLPARFEAGTQYTEGAVSLAAAINYLQHIGFDFIREQERKLTARALEGMKQISFVHIVGPDNPEEKEGLIAFTVDGVHPEDVAQILSADGICIRTGHHCAEPLHTYLGINSTCRASFYFYNTEDEVDYFLDKLAQVRKVMGYRD</sequence>
<dbReference type="NCBIfam" id="TIGR01979">
    <property type="entry name" value="sufS"/>
    <property type="match status" value="1"/>
</dbReference>
<organism evidence="10 11">
    <name type="scientific">Allisonella histaminiformans</name>
    <dbReference type="NCBI Taxonomy" id="209880"/>
    <lineage>
        <taxon>Bacteria</taxon>
        <taxon>Bacillati</taxon>
        <taxon>Bacillota</taxon>
        <taxon>Negativicutes</taxon>
        <taxon>Veillonellales</taxon>
        <taxon>Veillonellaceae</taxon>
        <taxon>Allisonella</taxon>
    </lineage>
</organism>
<accession>A0A1G5UUI8</accession>
<comment type="similarity">
    <text evidence="2 8">Belongs to the class-V pyridoxal-phosphate-dependent aminotransferase family. Csd subfamily.</text>
</comment>
<dbReference type="PANTHER" id="PTHR43586:SF8">
    <property type="entry name" value="CYSTEINE DESULFURASE 1, CHLOROPLASTIC"/>
    <property type="match status" value="1"/>
</dbReference>
<name>A0A1G5UUI8_9FIRM</name>
<dbReference type="InterPro" id="IPR015424">
    <property type="entry name" value="PyrdxlP-dep_Trfase"/>
</dbReference>
<dbReference type="Gene3D" id="3.40.640.10">
    <property type="entry name" value="Type I PLP-dependent aspartate aminotransferase-like (Major domain)"/>
    <property type="match status" value="1"/>
</dbReference>
<dbReference type="RefSeq" id="WP_091362662.1">
    <property type="nucleotide sequence ID" value="NZ_FMXA01000003.1"/>
</dbReference>
<reference evidence="10 11" key="1">
    <citation type="submission" date="2016-10" db="EMBL/GenBank/DDBJ databases">
        <authorList>
            <person name="de Groot N.N."/>
        </authorList>
    </citation>
    <scope>NUCLEOTIDE SEQUENCE [LARGE SCALE GENOMIC DNA]</scope>
    <source>
        <strain evidence="10 11">DSM 15230</strain>
    </source>
</reference>
<dbReference type="AlphaFoldDB" id="A0A1G5UUI8"/>
<gene>
    <name evidence="10" type="ORF">SAMN02910343_00079</name>
</gene>
<evidence type="ECO:0000256" key="8">
    <source>
        <dbReference type="RuleBase" id="RU004506"/>
    </source>
</evidence>
<dbReference type="SUPFAM" id="SSF53383">
    <property type="entry name" value="PLP-dependent transferases"/>
    <property type="match status" value="1"/>
</dbReference>
<dbReference type="Proteomes" id="UP000199689">
    <property type="component" value="Unassembled WGS sequence"/>
</dbReference>
<evidence type="ECO:0000256" key="7">
    <source>
        <dbReference type="RuleBase" id="RU004504"/>
    </source>
</evidence>
<dbReference type="GO" id="GO:0030170">
    <property type="term" value="F:pyridoxal phosphate binding"/>
    <property type="evidence" value="ECO:0007669"/>
    <property type="project" value="UniProtKB-UniRule"/>
</dbReference>
<dbReference type="InterPro" id="IPR000192">
    <property type="entry name" value="Aminotrans_V_dom"/>
</dbReference>
<dbReference type="PROSITE" id="PS00595">
    <property type="entry name" value="AA_TRANSFER_CLASS_5"/>
    <property type="match status" value="1"/>
</dbReference>
<dbReference type="GeneID" id="87755135"/>
<dbReference type="InterPro" id="IPR015422">
    <property type="entry name" value="PyrdxlP-dep_Trfase_small"/>
</dbReference>
<dbReference type="InterPro" id="IPR010970">
    <property type="entry name" value="Cys_dSase_SufS"/>
</dbReference>
<dbReference type="EMBL" id="FMXA01000003">
    <property type="protein sequence ID" value="SDA37283.1"/>
    <property type="molecule type" value="Genomic_DNA"/>
</dbReference>
<evidence type="ECO:0000256" key="3">
    <source>
        <dbReference type="ARBA" id="ARBA00012239"/>
    </source>
</evidence>
<dbReference type="GO" id="GO:0006534">
    <property type="term" value="P:cysteine metabolic process"/>
    <property type="evidence" value="ECO:0007669"/>
    <property type="project" value="UniProtKB-UniRule"/>
</dbReference>
<keyword evidence="10" id="KW-0456">Lyase</keyword>
<evidence type="ECO:0000256" key="5">
    <source>
        <dbReference type="ARBA" id="ARBA00022898"/>
    </source>
</evidence>
<dbReference type="InterPro" id="IPR015421">
    <property type="entry name" value="PyrdxlP-dep_Trfase_major"/>
</dbReference>
<dbReference type="EC" id="2.8.1.7" evidence="3 8"/>
<evidence type="ECO:0000256" key="1">
    <source>
        <dbReference type="ARBA" id="ARBA00001933"/>
    </source>
</evidence>
<proteinExistence type="inferred from homology"/>
<dbReference type="Pfam" id="PF00266">
    <property type="entry name" value="Aminotran_5"/>
    <property type="match status" value="1"/>
</dbReference>
<evidence type="ECO:0000256" key="2">
    <source>
        <dbReference type="ARBA" id="ARBA00010447"/>
    </source>
</evidence>
<dbReference type="InterPro" id="IPR020578">
    <property type="entry name" value="Aminotrans_V_PyrdxlP_BS"/>
</dbReference>